<gene>
    <name evidence="1" type="ORF">SAMN05421810_105175</name>
</gene>
<dbReference type="AlphaFoldDB" id="A0A1I5WMN9"/>
<evidence type="ECO:0000313" key="1">
    <source>
        <dbReference type="EMBL" id="SFQ20798.1"/>
    </source>
</evidence>
<dbReference type="STRING" id="587909.SAMN05421810_105175"/>
<dbReference type="RefSeq" id="WP_092531043.1">
    <property type="nucleotide sequence ID" value="NZ_FOWW01000005.1"/>
</dbReference>
<evidence type="ECO:0000313" key="2">
    <source>
        <dbReference type="Proteomes" id="UP000198727"/>
    </source>
</evidence>
<proteinExistence type="predicted"/>
<organism evidence="1 2">
    <name type="scientific">Amycolatopsis arida</name>
    <dbReference type="NCBI Taxonomy" id="587909"/>
    <lineage>
        <taxon>Bacteria</taxon>
        <taxon>Bacillati</taxon>
        <taxon>Actinomycetota</taxon>
        <taxon>Actinomycetes</taxon>
        <taxon>Pseudonocardiales</taxon>
        <taxon>Pseudonocardiaceae</taxon>
        <taxon>Amycolatopsis</taxon>
    </lineage>
</organism>
<sequence length="84" mass="8783">MLAGKQRLLADQQPRCTLTRHAADLTDPMAHRNLLTDALAGTDLRLTRCLAAIDTGPIAAPARLAPGDSRSPVLTLAALIAESG</sequence>
<reference evidence="2" key="1">
    <citation type="submission" date="2016-10" db="EMBL/GenBank/DDBJ databases">
        <authorList>
            <person name="Varghese N."/>
            <person name="Submissions S."/>
        </authorList>
    </citation>
    <scope>NUCLEOTIDE SEQUENCE [LARGE SCALE GENOMIC DNA]</scope>
    <source>
        <strain evidence="2">CGMCC 4.5579</strain>
    </source>
</reference>
<name>A0A1I5WMN9_9PSEU</name>
<keyword evidence="2" id="KW-1185">Reference proteome</keyword>
<dbReference type="EMBL" id="FOWW01000005">
    <property type="protein sequence ID" value="SFQ20798.1"/>
    <property type="molecule type" value="Genomic_DNA"/>
</dbReference>
<accession>A0A1I5WMN9</accession>
<protein>
    <submittedName>
        <fullName evidence="1">Uncharacterized protein</fullName>
    </submittedName>
</protein>
<dbReference type="OrthoDB" id="9806164at2"/>
<dbReference type="Proteomes" id="UP000198727">
    <property type="component" value="Unassembled WGS sequence"/>
</dbReference>